<protein>
    <submittedName>
        <fullName evidence="9">Maltose transport system permease protein malG</fullName>
    </submittedName>
</protein>
<feature type="transmembrane region" description="Helical" evidence="7">
    <location>
        <begin position="253"/>
        <end position="273"/>
    </location>
</feature>
<evidence type="ECO:0000313" key="10">
    <source>
        <dbReference type="Proteomes" id="UP000289440"/>
    </source>
</evidence>
<evidence type="ECO:0000256" key="5">
    <source>
        <dbReference type="ARBA" id="ARBA00022989"/>
    </source>
</evidence>
<dbReference type="PROSITE" id="PS50928">
    <property type="entry name" value="ABC_TM1"/>
    <property type="match status" value="1"/>
</dbReference>
<dbReference type="AlphaFoldDB" id="A0A449A5L9"/>
<feature type="transmembrane region" description="Helical" evidence="7">
    <location>
        <begin position="80"/>
        <end position="103"/>
    </location>
</feature>
<keyword evidence="2 7" id="KW-0813">Transport</keyword>
<dbReference type="InterPro" id="IPR035906">
    <property type="entry name" value="MetI-like_sf"/>
</dbReference>
<dbReference type="Gene3D" id="1.10.3720.10">
    <property type="entry name" value="MetI-like"/>
    <property type="match status" value="1"/>
</dbReference>
<keyword evidence="10" id="KW-1185">Reference proteome</keyword>
<evidence type="ECO:0000256" key="4">
    <source>
        <dbReference type="ARBA" id="ARBA00022692"/>
    </source>
</evidence>
<accession>A0A449A5L9</accession>
<gene>
    <name evidence="9" type="primary">malG_3</name>
    <name evidence="9" type="ORF">NCTC10166_00559</name>
</gene>
<feature type="transmembrane region" description="Helical" evidence="7">
    <location>
        <begin position="21"/>
        <end position="40"/>
    </location>
</feature>
<feature type="transmembrane region" description="Helical" evidence="7">
    <location>
        <begin position="147"/>
        <end position="170"/>
    </location>
</feature>
<dbReference type="SUPFAM" id="SSF161098">
    <property type="entry name" value="MetI-like"/>
    <property type="match status" value="1"/>
</dbReference>
<feature type="transmembrane region" description="Helical" evidence="7">
    <location>
        <begin position="115"/>
        <end position="135"/>
    </location>
</feature>
<reference evidence="9 10" key="1">
    <citation type="submission" date="2019-01" db="EMBL/GenBank/DDBJ databases">
        <authorList>
            <consortium name="Pathogen Informatics"/>
        </authorList>
    </citation>
    <scope>NUCLEOTIDE SEQUENCE [LARGE SCALE GENOMIC DNA]</scope>
    <source>
        <strain evidence="9 10">NCTC10166</strain>
    </source>
</reference>
<comment type="subcellular location">
    <subcellularLocation>
        <location evidence="1 7">Cell membrane</location>
        <topology evidence="1 7">Multi-pass membrane protein</topology>
    </subcellularLocation>
</comment>
<name>A0A449A5L9_9BACT</name>
<proteinExistence type="inferred from homology"/>
<dbReference type="RefSeq" id="WP_129719961.1">
    <property type="nucleotide sequence ID" value="NZ_LR214951.1"/>
</dbReference>
<dbReference type="OrthoDB" id="9772609at2"/>
<dbReference type="KEGG" id="mnu:NCTC10166_00559"/>
<organism evidence="9 10">
    <name type="scientific">Mesomycoplasma neurolyticum</name>
    <dbReference type="NCBI Taxonomy" id="2120"/>
    <lineage>
        <taxon>Bacteria</taxon>
        <taxon>Bacillati</taxon>
        <taxon>Mycoplasmatota</taxon>
        <taxon>Mycoplasmoidales</taxon>
        <taxon>Metamycoplasmataceae</taxon>
        <taxon>Mesomycoplasma</taxon>
    </lineage>
</organism>
<dbReference type="GO" id="GO:0005886">
    <property type="term" value="C:plasma membrane"/>
    <property type="evidence" value="ECO:0007669"/>
    <property type="project" value="UniProtKB-SubCell"/>
</dbReference>
<dbReference type="GO" id="GO:0055085">
    <property type="term" value="P:transmembrane transport"/>
    <property type="evidence" value="ECO:0007669"/>
    <property type="project" value="InterPro"/>
</dbReference>
<sequence length="287" mass="32892">MNILKNISFFFSKRKALKITLLLTFILVSVFWVLPYFLMINTSFKTEKDLQINGLFLLPQKYITKNYDRAIKVLHFSESFFVSVLISVVSNISIIFFSSLTAWQLARSKTLISKIIFYLFLITMIVPFQAIMLPLMRVMKVMNMQNIFGLMFMYTGFGVSISIFMMHGFLSNIPLSLEEVAKVEGYNPLKVYFLIILPLLKPIITTILILNTLWIWNDFLLPLLVYQNNISQPTTVTVRLYTGLFGSEDNDTLGMAAGLTLLIIPIIIFFIIMQKNIISGITNGSIK</sequence>
<evidence type="ECO:0000256" key="2">
    <source>
        <dbReference type="ARBA" id="ARBA00022448"/>
    </source>
</evidence>
<keyword evidence="5 7" id="KW-1133">Transmembrane helix</keyword>
<evidence type="ECO:0000259" key="8">
    <source>
        <dbReference type="PROSITE" id="PS50928"/>
    </source>
</evidence>
<evidence type="ECO:0000256" key="6">
    <source>
        <dbReference type="ARBA" id="ARBA00023136"/>
    </source>
</evidence>
<evidence type="ECO:0000313" key="9">
    <source>
        <dbReference type="EMBL" id="VEU59580.1"/>
    </source>
</evidence>
<evidence type="ECO:0000256" key="7">
    <source>
        <dbReference type="RuleBase" id="RU363032"/>
    </source>
</evidence>
<dbReference type="CDD" id="cd06261">
    <property type="entry name" value="TM_PBP2"/>
    <property type="match status" value="1"/>
</dbReference>
<dbReference type="PANTHER" id="PTHR43744">
    <property type="entry name" value="ABC TRANSPORTER PERMEASE PROTEIN MG189-RELATED-RELATED"/>
    <property type="match status" value="1"/>
</dbReference>
<evidence type="ECO:0000256" key="1">
    <source>
        <dbReference type="ARBA" id="ARBA00004651"/>
    </source>
</evidence>
<feature type="domain" description="ABC transmembrane type-1" evidence="8">
    <location>
        <begin position="80"/>
        <end position="272"/>
    </location>
</feature>
<dbReference type="EMBL" id="LR214951">
    <property type="protein sequence ID" value="VEU59580.1"/>
    <property type="molecule type" value="Genomic_DNA"/>
</dbReference>
<dbReference type="InterPro" id="IPR000515">
    <property type="entry name" value="MetI-like"/>
</dbReference>
<dbReference type="Pfam" id="PF00528">
    <property type="entry name" value="BPD_transp_1"/>
    <property type="match status" value="1"/>
</dbReference>
<comment type="similarity">
    <text evidence="7">Belongs to the binding-protein-dependent transport system permease family.</text>
</comment>
<evidence type="ECO:0000256" key="3">
    <source>
        <dbReference type="ARBA" id="ARBA00022475"/>
    </source>
</evidence>
<dbReference type="PANTHER" id="PTHR43744:SF8">
    <property type="entry name" value="SN-GLYCEROL-3-PHOSPHATE TRANSPORT SYSTEM PERMEASE PROTEIN UGPE"/>
    <property type="match status" value="1"/>
</dbReference>
<dbReference type="Proteomes" id="UP000289440">
    <property type="component" value="Chromosome"/>
</dbReference>
<keyword evidence="3" id="KW-1003">Cell membrane</keyword>
<keyword evidence="6 7" id="KW-0472">Membrane</keyword>
<feature type="transmembrane region" description="Helical" evidence="7">
    <location>
        <begin position="191"/>
        <end position="216"/>
    </location>
</feature>
<keyword evidence="4 7" id="KW-0812">Transmembrane</keyword>